<evidence type="ECO:0000256" key="1">
    <source>
        <dbReference type="SAM" id="MobiDB-lite"/>
    </source>
</evidence>
<feature type="region of interest" description="Disordered" evidence="1">
    <location>
        <begin position="51"/>
        <end position="135"/>
    </location>
</feature>
<evidence type="ECO:0000313" key="3">
    <source>
        <dbReference type="Proteomes" id="UP000604825"/>
    </source>
</evidence>
<organism evidence="2 3">
    <name type="scientific">Miscanthus lutarioriparius</name>
    <dbReference type="NCBI Taxonomy" id="422564"/>
    <lineage>
        <taxon>Eukaryota</taxon>
        <taxon>Viridiplantae</taxon>
        <taxon>Streptophyta</taxon>
        <taxon>Embryophyta</taxon>
        <taxon>Tracheophyta</taxon>
        <taxon>Spermatophyta</taxon>
        <taxon>Magnoliopsida</taxon>
        <taxon>Liliopsida</taxon>
        <taxon>Poales</taxon>
        <taxon>Poaceae</taxon>
        <taxon>PACMAD clade</taxon>
        <taxon>Panicoideae</taxon>
        <taxon>Andropogonodae</taxon>
        <taxon>Andropogoneae</taxon>
        <taxon>Saccharinae</taxon>
        <taxon>Miscanthus</taxon>
    </lineage>
</organism>
<gene>
    <name evidence="2" type="ORF">NCGR_LOCUS50551</name>
</gene>
<protein>
    <submittedName>
        <fullName evidence="2">Uncharacterized protein</fullName>
    </submittedName>
</protein>
<accession>A0A811RB69</accession>
<dbReference type="Proteomes" id="UP000604825">
    <property type="component" value="Unassembled WGS sequence"/>
</dbReference>
<keyword evidence="3" id="KW-1185">Reference proteome</keyword>
<name>A0A811RB69_9POAL</name>
<sequence length="323" mass="35216">MEKSLSSAKSHVIQVCQCQIFPEILCCFEKYFVTSGTICRERNIKLTFERRKKTKHDDNPNAEGTTEGEADPPIPPATQEAVVTGPAHGTRRATARQQDPFSVGTSSAPSTEQLGSQRQRSVRRSDKPSSPNSKMYNILIGLCKKVRDIDEKAHQERVRARETTRIHDQILRDLHSHILPDAPAPPPIPVAPASPPPPPLDSYVEQLQQEDYFTQHYGTVSSMSYGYVPTQLAGPSTAPPVFALALVFTSAPTCTSVPASERFAHTAADSIFSTLPSLSNGFASHTFSDTQTQLGSTTYWQLDSDSGGTFLADPSSTRGNGVE</sequence>
<dbReference type="EMBL" id="CAJGYO010000014">
    <property type="protein sequence ID" value="CAD6267246.1"/>
    <property type="molecule type" value="Genomic_DNA"/>
</dbReference>
<reference evidence="2" key="1">
    <citation type="submission" date="2020-10" db="EMBL/GenBank/DDBJ databases">
        <authorList>
            <person name="Han B."/>
            <person name="Lu T."/>
            <person name="Zhao Q."/>
            <person name="Huang X."/>
            <person name="Zhao Y."/>
        </authorList>
    </citation>
    <scope>NUCLEOTIDE SEQUENCE</scope>
</reference>
<feature type="compositionally biased region" description="Polar residues" evidence="1">
    <location>
        <begin position="95"/>
        <end position="119"/>
    </location>
</feature>
<evidence type="ECO:0000313" key="2">
    <source>
        <dbReference type="EMBL" id="CAD6267246.1"/>
    </source>
</evidence>
<comment type="caution">
    <text evidence="2">The sequence shown here is derived from an EMBL/GenBank/DDBJ whole genome shotgun (WGS) entry which is preliminary data.</text>
</comment>
<dbReference type="AlphaFoldDB" id="A0A811RB69"/>
<proteinExistence type="predicted"/>